<organism evidence="1 2">
    <name type="scientific">Halorubrum trueperi</name>
    <dbReference type="NCBI Taxonomy" id="2004704"/>
    <lineage>
        <taxon>Archaea</taxon>
        <taxon>Methanobacteriati</taxon>
        <taxon>Methanobacteriota</taxon>
        <taxon>Stenosarchaea group</taxon>
        <taxon>Halobacteria</taxon>
        <taxon>Halobacteriales</taxon>
        <taxon>Haloferacaceae</taxon>
        <taxon>Halorubrum</taxon>
    </lineage>
</organism>
<keyword evidence="2" id="KW-1185">Reference proteome</keyword>
<comment type="caution">
    <text evidence="1">The sequence shown here is derived from an EMBL/GenBank/DDBJ whole genome shotgun (WGS) entry which is preliminary data.</text>
</comment>
<dbReference type="Proteomes" id="UP001596333">
    <property type="component" value="Unassembled WGS sequence"/>
</dbReference>
<dbReference type="RefSeq" id="WP_379764456.1">
    <property type="nucleotide sequence ID" value="NZ_JBHSXI010000001.1"/>
</dbReference>
<dbReference type="EMBL" id="JBHSXI010000001">
    <property type="protein sequence ID" value="MFC6887921.1"/>
    <property type="molecule type" value="Genomic_DNA"/>
</dbReference>
<evidence type="ECO:0000313" key="1">
    <source>
        <dbReference type="EMBL" id="MFC6887921.1"/>
    </source>
</evidence>
<gene>
    <name evidence="1" type="ORF">ACFQEY_02460</name>
</gene>
<evidence type="ECO:0000313" key="2">
    <source>
        <dbReference type="Proteomes" id="UP001596333"/>
    </source>
</evidence>
<protein>
    <submittedName>
        <fullName evidence="1">Uncharacterized protein</fullName>
    </submittedName>
</protein>
<reference evidence="1 2" key="1">
    <citation type="journal article" date="2019" name="Int. J. Syst. Evol. Microbiol.">
        <title>The Global Catalogue of Microorganisms (GCM) 10K type strain sequencing project: providing services to taxonomists for standard genome sequencing and annotation.</title>
        <authorList>
            <consortium name="The Broad Institute Genomics Platform"/>
            <consortium name="The Broad Institute Genome Sequencing Center for Infectious Disease"/>
            <person name="Wu L."/>
            <person name="Ma J."/>
        </authorList>
    </citation>
    <scope>NUCLEOTIDE SEQUENCE [LARGE SCALE GENOMIC DNA]</scope>
    <source>
        <strain evidence="1 2">Y73</strain>
    </source>
</reference>
<sequence>MRVEEPEPIIPMFDRDNYELAVYVRRDHWGNYKWLKGSIEAICAAVGIDVASPHLQELTNQLLSWASAAVGMLEIRLTLVALAIHALRSQTLVKGYQVVSTPGWPYSFPIVFGEEGYGIELLD</sequence>
<proteinExistence type="predicted"/>
<name>A0ABD5UM12_9EURY</name>
<accession>A0ABD5UM12</accession>
<dbReference type="AlphaFoldDB" id="A0ABD5UM12"/>